<sequence>MLLPDSPYAERPQSAPPGLCTAPASRRRVGARPCLSPRLRPSTALPSSAAGPTPAPLAAPDPVAASLGTGDATCFTSAPPRLSPTIRRAQISVHRARRARTQDSQLSGSRDCKSLGFCVAAGVDPTFCTGKELKIKFAPKSPGGCTLQPWRAFPPGTEDAARRGASEESGSQALDTRLALFSWVSLNCPVWAQTCDPSASAS</sequence>
<dbReference type="GeneID" id="111816212"/>
<feature type="compositionally biased region" description="Low complexity" evidence="1">
    <location>
        <begin position="41"/>
        <end position="52"/>
    </location>
</feature>
<dbReference type="Proteomes" id="UP000515203">
    <property type="component" value="Unplaced"/>
</dbReference>
<dbReference type="RefSeq" id="XP_023568831.1">
    <property type="nucleotide sequence ID" value="XM_023713063.1"/>
</dbReference>
<dbReference type="InParanoid" id="A0A6P6E9E6"/>
<proteinExistence type="predicted"/>
<accession>A0A6P6E9E6</accession>
<gene>
    <name evidence="3" type="primary">LOC111816212</name>
</gene>
<keyword evidence="2" id="KW-1185">Reference proteome</keyword>
<evidence type="ECO:0000313" key="2">
    <source>
        <dbReference type="Proteomes" id="UP000515203"/>
    </source>
</evidence>
<name>A0A6P6E9E6_OCTDE</name>
<organism evidence="2 3">
    <name type="scientific">Octodon degus</name>
    <name type="common">Degu</name>
    <name type="synonym">Sciurus degus</name>
    <dbReference type="NCBI Taxonomy" id="10160"/>
    <lineage>
        <taxon>Eukaryota</taxon>
        <taxon>Metazoa</taxon>
        <taxon>Chordata</taxon>
        <taxon>Craniata</taxon>
        <taxon>Vertebrata</taxon>
        <taxon>Euteleostomi</taxon>
        <taxon>Mammalia</taxon>
        <taxon>Eutheria</taxon>
        <taxon>Euarchontoglires</taxon>
        <taxon>Glires</taxon>
        <taxon>Rodentia</taxon>
        <taxon>Hystricomorpha</taxon>
        <taxon>Octodontidae</taxon>
        <taxon>Octodon</taxon>
    </lineage>
</organism>
<feature type="region of interest" description="Disordered" evidence="1">
    <location>
        <begin position="1"/>
        <end position="63"/>
    </location>
</feature>
<evidence type="ECO:0000256" key="1">
    <source>
        <dbReference type="SAM" id="MobiDB-lite"/>
    </source>
</evidence>
<reference evidence="3" key="1">
    <citation type="submission" date="2025-08" db="UniProtKB">
        <authorList>
            <consortium name="RefSeq"/>
        </authorList>
    </citation>
    <scope>IDENTIFICATION</scope>
</reference>
<evidence type="ECO:0000313" key="3">
    <source>
        <dbReference type="RefSeq" id="XP_023568831.1"/>
    </source>
</evidence>
<protein>
    <submittedName>
        <fullName evidence="3">Uncharacterized protein LOC111816212</fullName>
    </submittedName>
</protein>
<dbReference type="AlphaFoldDB" id="A0A6P6E9E6"/>